<keyword evidence="3 12" id="KW-0596">Phosphopantetheine</keyword>
<reference evidence="14 15" key="1">
    <citation type="submission" date="2019-09" db="EMBL/GenBank/DDBJ databases">
        <title>A chromosome-level genome assembly of the Chinese tupelo Nyssa sinensis.</title>
        <authorList>
            <person name="Yang X."/>
            <person name="Kang M."/>
            <person name="Yang Y."/>
            <person name="Xiong H."/>
            <person name="Wang M."/>
            <person name="Zhang Z."/>
            <person name="Wang Z."/>
            <person name="Wu H."/>
            <person name="Ma T."/>
            <person name="Liu J."/>
            <person name="Xi Z."/>
        </authorList>
    </citation>
    <scope>NUCLEOTIDE SEQUENCE [LARGE SCALE GENOMIC DNA]</scope>
    <source>
        <strain evidence="14">J267</strain>
        <tissue evidence="14">Leaf</tissue>
    </source>
</reference>
<dbReference type="OrthoDB" id="448946at2759"/>
<evidence type="ECO:0000256" key="3">
    <source>
        <dbReference type="ARBA" id="ARBA00022450"/>
    </source>
</evidence>
<sequence length="194" mass="21608">MLCLVLSILAKISAHQLASLKWALLSSAWLSKLIATRQLDFHDEVVASFFGGYNQAFVDSLEFHCEAIAKAYSPIAVPSSLTHIISEDASLCSPKDAKPEKLYFEICTSHDQIKARVIELVKKFDRIDATKVTETADFQKDLSLDSLDRVELIMAFEEEFSIEIPDERADKLTCCADVAEYIISGAEQKIAENS</sequence>
<evidence type="ECO:0000256" key="1">
    <source>
        <dbReference type="ARBA" id="ARBA00005194"/>
    </source>
</evidence>
<evidence type="ECO:0000256" key="12">
    <source>
        <dbReference type="RuleBase" id="RU000722"/>
    </source>
</evidence>
<evidence type="ECO:0000256" key="9">
    <source>
        <dbReference type="ARBA" id="ARBA00023160"/>
    </source>
</evidence>
<evidence type="ECO:0000256" key="8">
    <source>
        <dbReference type="ARBA" id="ARBA00023098"/>
    </source>
</evidence>
<dbReference type="GO" id="GO:0000035">
    <property type="term" value="F:acyl binding"/>
    <property type="evidence" value="ECO:0007669"/>
    <property type="project" value="TreeGrafter"/>
</dbReference>
<gene>
    <name evidence="14" type="ORF">F0562_027044</name>
</gene>
<comment type="subunit">
    <text evidence="11">Complex I is composed of at least 49 different subunits.</text>
</comment>
<dbReference type="Gene3D" id="1.10.1200.10">
    <property type="entry name" value="ACP-like"/>
    <property type="match status" value="1"/>
</dbReference>
<evidence type="ECO:0000256" key="11">
    <source>
        <dbReference type="ARBA" id="ARBA00063067"/>
    </source>
</evidence>
<dbReference type="NCBIfam" id="NF002148">
    <property type="entry name" value="PRK00982.1-2"/>
    <property type="match status" value="1"/>
</dbReference>
<evidence type="ECO:0000256" key="6">
    <source>
        <dbReference type="ARBA" id="ARBA00022660"/>
    </source>
</evidence>
<keyword evidence="8" id="KW-0443">Lipid metabolism</keyword>
<dbReference type="PANTHER" id="PTHR20863:SF60">
    <property type="entry name" value="ACYL CARRIER PROTEIN 3, MITOCHONDRIAL"/>
    <property type="match status" value="1"/>
</dbReference>
<keyword evidence="6" id="KW-0813">Transport</keyword>
<evidence type="ECO:0000313" key="14">
    <source>
        <dbReference type="EMBL" id="KAA8537269.1"/>
    </source>
</evidence>
<keyword evidence="15" id="KW-1185">Reference proteome</keyword>
<dbReference type="Proteomes" id="UP000325577">
    <property type="component" value="Linkage Group LG15"/>
</dbReference>
<comment type="function">
    <text evidence="10">Carrier of the growing fatty acid chain in fatty acid biosynthesis. May be involved in the synthesis of short and medium chain fatty acids. Accessory and non-catalytic subunit of the mitochondrial membrane respiratory chain NADH dehydrogenase (Complex I), which functions in the transfer of electrons from NADH to the respiratory chain.</text>
</comment>
<organism evidence="14 15">
    <name type="scientific">Nyssa sinensis</name>
    <dbReference type="NCBI Taxonomy" id="561372"/>
    <lineage>
        <taxon>Eukaryota</taxon>
        <taxon>Viridiplantae</taxon>
        <taxon>Streptophyta</taxon>
        <taxon>Embryophyta</taxon>
        <taxon>Tracheophyta</taxon>
        <taxon>Spermatophyta</taxon>
        <taxon>Magnoliopsida</taxon>
        <taxon>eudicotyledons</taxon>
        <taxon>Gunneridae</taxon>
        <taxon>Pentapetalae</taxon>
        <taxon>asterids</taxon>
        <taxon>Cornales</taxon>
        <taxon>Nyssaceae</taxon>
        <taxon>Nyssa</taxon>
    </lineage>
</organism>
<evidence type="ECO:0000256" key="5">
    <source>
        <dbReference type="ARBA" id="ARBA00022553"/>
    </source>
</evidence>
<dbReference type="PANTHER" id="PTHR20863">
    <property type="entry name" value="ACYL CARRIER PROTEIN"/>
    <property type="match status" value="1"/>
</dbReference>
<keyword evidence="4 12" id="KW-0444">Lipid biosynthesis</keyword>
<dbReference type="Pfam" id="PF00550">
    <property type="entry name" value="PP-binding"/>
    <property type="match status" value="1"/>
</dbReference>
<keyword evidence="7" id="KW-0276">Fatty acid metabolism</keyword>
<keyword evidence="6" id="KW-0679">Respiratory chain</keyword>
<keyword evidence="5" id="KW-0597">Phosphoprotein</keyword>
<dbReference type="SUPFAM" id="SSF47336">
    <property type="entry name" value="ACP-like"/>
    <property type="match status" value="1"/>
</dbReference>
<evidence type="ECO:0000256" key="4">
    <source>
        <dbReference type="ARBA" id="ARBA00022516"/>
    </source>
</evidence>
<name>A0A5J5B3H8_9ASTE</name>
<dbReference type="NCBIfam" id="TIGR00517">
    <property type="entry name" value="acyl_carrier"/>
    <property type="match status" value="1"/>
</dbReference>
<evidence type="ECO:0000256" key="7">
    <source>
        <dbReference type="ARBA" id="ARBA00022832"/>
    </source>
</evidence>
<dbReference type="AlphaFoldDB" id="A0A5J5B3H8"/>
<proteinExistence type="inferred from homology"/>
<dbReference type="GO" id="GO:0005739">
    <property type="term" value="C:mitochondrion"/>
    <property type="evidence" value="ECO:0007669"/>
    <property type="project" value="UniProtKB-ARBA"/>
</dbReference>
<comment type="similarity">
    <text evidence="2">Belongs to the acyl carrier protein (ACP) family.</text>
</comment>
<evidence type="ECO:0000313" key="15">
    <source>
        <dbReference type="Proteomes" id="UP000325577"/>
    </source>
</evidence>
<comment type="pathway">
    <text evidence="1">Lipid metabolism; fatty acid biosynthesis.</text>
</comment>
<dbReference type="FunFam" id="1.10.1200.10:FF:000003">
    <property type="entry name" value="Acyl carrier protein"/>
    <property type="match status" value="1"/>
</dbReference>
<keyword evidence="6" id="KW-0249">Electron transport</keyword>
<dbReference type="PROSITE" id="PS50075">
    <property type="entry name" value="CARRIER"/>
    <property type="match status" value="1"/>
</dbReference>
<accession>A0A5J5B3H8</accession>
<evidence type="ECO:0000259" key="13">
    <source>
        <dbReference type="PROSITE" id="PS50075"/>
    </source>
</evidence>
<dbReference type="GO" id="GO:0000036">
    <property type="term" value="F:acyl carrier activity"/>
    <property type="evidence" value="ECO:0007669"/>
    <property type="project" value="TreeGrafter"/>
</dbReference>
<dbReference type="HAMAP" id="MF_01217">
    <property type="entry name" value="Acyl_carrier"/>
    <property type="match status" value="1"/>
</dbReference>
<evidence type="ECO:0000256" key="2">
    <source>
        <dbReference type="ARBA" id="ARBA00010930"/>
    </source>
</evidence>
<dbReference type="InterPro" id="IPR036736">
    <property type="entry name" value="ACP-like_sf"/>
</dbReference>
<protein>
    <recommendedName>
        <fullName evidence="12">Acyl carrier protein</fullName>
    </recommendedName>
</protein>
<feature type="domain" description="Carrier" evidence="13">
    <location>
        <begin position="111"/>
        <end position="186"/>
    </location>
</feature>
<dbReference type="EMBL" id="CM018038">
    <property type="protein sequence ID" value="KAA8537269.1"/>
    <property type="molecule type" value="Genomic_DNA"/>
</dbReference>
<evidence type="ECO:0000256" key="10">
    <source>
        <dbReference type="ARBA" id="ARBA00057783"/>
    </source>
</evidence>
<dbReference type="InterPro" id="IPR003231">
    <property type="entry name" value="ACP"/>
</dbReference>
<keyword evidence="9 12" id="KW-0275">Fatty acid biosynthesis</keyword>
<dbReference type="InterPro" id="IPR009081">
    <property type="entry name" value="PP-bd_ACP"/>
</dbReference>